<keyword evidence="2 4" id="KW-0378">Hydrolase</keyword>
<feature type="domain" description="Phospholipase/carboxylesterase/thioesterase" evidence="3">
    <location>
        <begin position="18"/>
        <end position="216"/>
    </location>
</feature>
<dbReference type="EMBL" id="JAENII010000006">
    <property type="protein sequence ID" value="MBK1827363.1"/>
    <property type="molecule type" value="Genomic_DNA"/>
</dbReference>
<comment type="caution">
    <text evidence="4">The sequence shown here is derived from an EMBL/GenBank/DDBJ whole genome shotgun (WGS) entry which is preliminary data.</text>
</comment>
<dbReference type="Proteomes" id="UP000658278">
    <property type="component" value="Unassembled WGS sequence"/>
</dbReference>
<dbReference type="Pfam" id="PF02230">
    <property type="entry name" value="Abhydrolase_2"/>
    <property type="match status" value="1"/>
</dbReference>
<dbReference type="InterPro" id="IPR029058">
    <property type="entry name" value="AB_hydrolase_fold"/>
</dbReference>
<dbReference type="Gene3D" id="3.40.50.1820">
    <property type="entry name" value="alpha/beta hydrolase"/>
    <property type="match status" value="1"/>
</dbReference>
<dbReference type="SUPFAM" id="SSF53474">
    <property type="entry name" value="alpha/beta-Hydrolases"/>
    <property type="match status" value="1"/>
</dbReference>
<dbReference type="InterPro" id="IPR003140">
    <property type="entry name" value="PLipase/COase/thioEstase"/>
</dbReference>
<evidence type="ECO:0000256" key="1">
    <source>
        <dbReference type="ARBA" id="ARBA00006499"/>
    </source>
</evidence>
<evidence type="ECO:0000256" key="2">
    <source>
        <dbReference type="ARBA" id="ARBA00022801"/>
    </source>
</evidence>
<accession>A0A934RB30</accession>
<dbReference type="PANTHER" id="PTHR10655">
    <property type="entry name" value="LYSOPHOSPHOLIPASE-RELATED"/>
    <property type="match status" value="1"/>
</dbReference>
<reference evidence="4" key="1">
    <citation type="submission" date="2021-01" db="EMBL/GenBank/DDBJ databases">
        <title>Modified the classification status of verrucomicrobia.</title>
        <authorList>
            <person name="Feng X."/>
        </authorList>
    </citation>
    <scope>NUCLEOTIDE SEQUENCE</scope>
    <source>
        <strain evidence="4">KCTC 22201</strain>
    </source>
</reference>
<gene>
    <name evidence="4" type="ORF">JIN81_10040</name>
</gene>
<proteinExistence type="inferred from homology"/>
<organism evidence="4 5">
    <name type="scientific">Haloferula rosea</name>
    <dbReference type="NCBI Taxonomy" id="490093"/>
    <lineage>
        <taxon>Bacteria</taxon>
        <taxon>Pseudomonadati</taxon>
        <taxon>Verrucomicrobiota</taxon>
        <taxon>Verrucomicrobiia</taxon>
        <taxon>Verrucomicrobiales</taxon>
        <taxon>Verrucomicrobiaceae</taxon>
        <taxon>Haloferula</taxon>
    </lineage>
</organism>
<comment type="similarity">
    <text evidence="1">Belongs to the AB hydrolase superfamily. AB hydrolase 2 family.</text>
</comment>
<dbReference type="PANTHER" id="PTHR10655:SF17">
    <property type="entry name" value="LYSOPHOSPHOLIPASE-LIKE PROTEIN 1"/>
    <property type="match status" value="1"/>
</dbReference>
<dbReference type="InterPro" id="IPR050565">
    <property type="entry name" value="LYPA1-2/EST-like"/>
</dbReference>
<protein>
    <submittedName>
        <fullName evidence="4">Alpha/beta fold hydrolase</fullName>
    </submittedName>
</protein>
<name>A0A934RB30_9BACT</name>
<evidence type="ECO:0000313" key="4">
    <source>
        <dbReference type="EMBL" id="MBK1827363.1"/>
    </source>
</evidence>
<sequence length="220" mass="23688">MPDPAPLESLEIGVAPEDAELSVILMHGLGADGHDFADVAAMLAEAAKPARWRFVLPHAGKLSVTLNMGMIMPAWYDIIDLSHPRAVDWDTVAASQTQIESLIDKEPAPQLVLAGFSQGGAMALHVGLRHQPRLAGIATLSGYLLESEEHPVPAKQHDLPIGLFHGTDDEVVPLSAAETARQSLAAADYSPTLRSYPGLPHSVSQEEIRDLFEWLTELSP</sequence>
<dbReference type="GO" id="GO:0016787">
    <property type="term" value="F:hydrolase activity"/>
    <property type="evidence" value="ECO:0007669"/>
    <property type="project" value="UniProtKB-KW"/>
</dbReference>
<dbReference type="RefSeq" id="WP_200278811.1">
    <property type="nucleotide sequence ID" value="NZ_JAENII010000006.1"/>
</dbReference>
<dbReference type="AlphaFoldDB" id="A0A934RB30"/>
<keyword evidence="5" id="KW-1185">Reference proteome</keyword>
<evidence type="ECO:0000313" key="5">
    <source>
        <dbReference type="Proteomes" id="UP000658278"/>
    </source>
</evidence>
<evidence type="ECO:0000259" key="3">
    <source>
        <dbReference type="Pfam" id="PF02230"/>
    </source>
</evidence>